<dbReference type="PANTHER" id="PTHR12286:SF5">
    <property type="entry name" value="SACCHAROPINE DEHYDROGENASE-LIKE OXIDOREDUCTASE"/>
    <property type="match status" value="1"/>
</dbReference>
<dbReference type="PANTHER" id="PTHR12286">
    <property type="entry name" value="SACCHAROPINE DEHYDROGENASE-LIKE OXIDOREDUCTASE"/>
    <property type="match status" value="1"/>
</dbReference>
<dbReference type="SUPFAM" id="SSF51735">
    <property type="entry name" value="NAD(P)-binding Rossmann-fold domains"/>
    <property type="match status" value="1"/>
</dbReference>
<dbReference type="InterPro" id="IPR005097">
    <property type="entry name" value="Sacchrp_dh_NADP-bd"/>
</dbReference>
<gene>
    <name evidence="3" type="ORF">G1H19_18490</name>
</gene>
<feature type="domain" description="Saccharopine dehydrogenase NADP binding" evidence="2">
    <location>
        <begin position="15"/>
        <end position="142"/>
    </location>
</feature>
<dbReference type="GO" id="GO:0009247">
    <property type="term" value="P:glycolipid biosynthetic process"/>
    <property type="evidence" value="ECO:0007669"/>
    <property type="project" value="TreeGrafter"/>
</dbReference>
<sequence>MSETTAAGDGRDVDIAVYGASGFVGRLLAGHLAEHAPAGTRIALAGRNRERLERVRDALPTAGRSWPVVVADSGDPASLAALAERSRVVATTVGPYARYGLPVVEACARAGTHYADLTGEVLFVREAIDAHHELARASGARVVHSCGYDSVPSDLAVLLLAERAAADGAGGLRDVQLVATARGGFSGGTVDSLRGQLETVRGDAAARRLAADPFSLSPDRDAEPGVAQPADAGLPSRTADGRWTAPFVMAPYNTRVVRRSNALQGWAYGRSMRYGEVMGAGRGPVGAVAAAAITAGLAGGVAAMGFPPTRLLLDRVLPAPGTGPSEAVRARGFFRSVVDAVTEDGSRYRATVAGQGDPGYAATAVMLGESVLALALDTDRLPDRSGSLTPATALGGVLVDRLRAAGHTYEVAAL</sequence>
<dbReference type="AlphaFoldDB" id="A0A7K3WHK5"/>
<dbReference type="EMBL" id="JAAGWK010000027">
    <property type="protein sequence ID" value="NEL55968.1"/>
    <property type="molecule type" value="Genomic_DNA"/>
</dbReference>
<protein>
    <submittedName>
        <fullName evidence="3">Enoyl-ACP reductase</fullName>
    </submittedName>
</protein>
<keyword evidence="4" id="KW-1185">Reference proteome</keyword>
<evidence type="ECO:0000256" key="1">
    <source>
        <dbReference type="SAM" id="MobiDB-lite"/>
    </source>
</evidence>
<proteinExistence type="predicted"/>
<dbReference type="Proteomes" id="UP000470470">
    <property type="component" value="Unassembled WGS sequence"/>
</dbReference>
<feature type="region of interest" description="Disordered" evidence="1">
    <location>
        <begin position="213"/>
        <end position="237"/>
    </location>
</feature>
<name>A0A7K3WHK5_9ACTN</name>
<dbReference type="Pfam" id="PF03435">
    <property type="entry name" value="Sacchrp_dh_NADP"/>
    <property type="match status" value="1"/>
</dbReference>
<accession>A0A7K3WHK5</accession>
<evidence type="ECO:0000313" key="4">
    <source>
        <dbReference type="Proteomes" id="UP000470470"/>
    </source>
</evidence>
<dbReference type="InterPro" id="IPR051276">
    <property type="entry name" value="Saccharopine_DH-like_oxidrdct"/>
</dbReference>
<organism evidence="3 4">
    <name type="scientific">Goekera deserti</name>
    <dbReference type="NCBI Taxonomy" id="2497753"/>
    <lineage>
        <taxon>Bacteria</taxon>
        <taxon>Bacillati</taxon>
        <taxon>Actinomycetota</taxon>
        <taxon>Actinomycetes</taxon>
        <taxon>Geodermatophilales</taxon>
        <taxon>Geodermatophilaceae</taxon>
        <taxon>Goekera</taxon>
    </lineage>
</organism>
<dbReference type="GO" id="GO:0005886">
    <property type="term" value="C:plasma membrane"/>
    <property type="evidence" value="ECO:0007669"/>
    <property type="project" value="TreeGrafter"/>
</dbReference>
<reference evidence="3 4" key="1">
    <citation type="submission" date="2020-02" db="EMBL/GenBank/DDBJ databases">
        <title>The whole genome sequence of CPCC 205119.</title>
        <authorList>
            <person name="Jiang Z."/>
        </authorList>
    </citation>
    <scope>NUCLEOTIDE SEQUENCE [LARGE SCALE GENOMIC DNA]</scope>
    <source>
        <strain evidence="3 4">CPCC 205119</strain>
    </source>
</reference>
<dbReference type="RefSeq" id="WP_162392486.1">
    <property type="nucleotide sequence ID" value="NZ_JAABOZ010000002.1"/>
</dbReference>
<evidence type="ECO:0000313" key="3">
    <source>
        <dbReference type="EMBL" id="NEL55968.1"/>
    </source>
</evidence>
<dbReference type="InterPro" id="IPR036291">
    <property type="entry name" value="NAD(P)-bd_dom_sf"/>
</dbReference>
<comment type="caution">
    <text evidence="3">The sequence shown here is derived from an EMBL/GenBank/DDBJ whole genome shotgun (WGS) entry which is preliminary data.</text>
</comment>
<dbReference type="Gene3D" id="3.40.50.720">
    <property type="entry name" value="NAD(P)-binding Rossmann-like Domain"/>
    <property type="match status" value="1"/>
</dbReference>
<evidence type="ECO:0000259" key="2">
    <source>
        <dbReference type="Pfam" id="PF03435"/>
    </source>
</evidence>